<dbReference type="Gramene" id="PVH38802">
    <property type="protein sequence ID" value="PVH38802"/>
    <property type="gene ID" value="PAHAL_5G355500"/>
</dbReference>
<evidence type="ECO:0000313" key="1">
    <source>
        <dbReference type="EMBL" id="PVH38802.1"/>
    </source>
</evidence>
<dbReference type="EMBL" id="CM008050">
    <property type="protein sequence ID" value="PVH38802.1"/>
    <property type="molecule type" value="Genomic_DNA"/>
</dbReference>
<sequence length="112" mass="12857">MTIPQHPFRSQWQPIEVDVMGYQIVDTIEGAALEAIYLFCKQHPREAAGQPIGIFSTTDPKDPEWDLRVIPEGHRLEGSTEEALRGTMRFMGLQHHYQLLLRREMGQLINTA</sequence>
<protein>
    <submittedName>
        <fullName evidence="1">Uncharacterized protein</fullName>
    </submittedName>
</protein>
<organism evidence="1">
    <name type="scientific">Panicum hallii</name>
    <dbReference type="NCBI Taxonomy" id="206008"/>
    <lineage>
        <taxon>Eukaryota</taxon>
        <taxon>Viridiplantae</taxon>
        <taxon>Streptophyta</taxon>
        <taxon>Embryophyta</taxon>
        <taxon>Tracheophyta</taxon>
        <taxon>Spermatophyta</taxon>
        <taxon>Magnoliopsida</taxon>
        <taxon>Liliopsida</taxon>
        <taxon>Poales</taxon>
        <taxon>Poaceae</taxon>
        <taxon>PACMAD clade</taxon>
        <taxon>Panicoideae</taxon>
        <taxon>Panicodae</taxon>
        <taxon>Paniceae</taxon>
        <taxon>Panicinae</taxon>
        <taxon>Panicum</taxon>
        <taxon>Panicum sect. Panicum</taxon>
    </lineage>
</organism>
<name>A0A2T8IM98_9POAL</name>
<dbReference type="AlphaFoldDB" id="A0A2T8IM98"/>
<reference evidence="1" key="1">
    <citation type="submission" date="2018-04" db="EMBL/GenBank/DDBJ databases">
        <title>WGS assembly of Panicum hallii.</title>
        <authorList>
            <person name="Lovell J."/>
            <person name="Jenkins J."/>
            <person name="Lowry D."/>
            <person name="Mamidi S."/>
            <person name="Sreedasyam A."/>
            <person name="Weng X."/>
            <person name="Barry K."/>
            <person name="Bonette J."/>
            <person name="Campitelli B."/>
            <person name="Daum C."/>
            <person name="Gordon S."/>
            <person name="Gould B."/>
            <person name="Lipzen A."/>
            <person name="Macqueen A."/>
            <person name="Palacio-Mejia J."/>
            <person name="Plott C."/>
            <person name="Shakirov E."/>
            <person name="Shu S."/>
            <person name="Yoshinaga Y."/>
            <person name="Zane M."/>
            <person name="Rokhsar D."/>
            <person name="Grimwood J."/>
            <person name="Schmutz J."/>
            <person name="Juenger T."/>
        </authorList>
    </citation>
    <scope>NUCLEOTIDE SEQUENCE [LARGE SCALE GENOMIC DNA]</scope>
    <source>
        <strain evidence="1">FIL2</strain>
    </source>
</reference>
<dbReference type="Proteomes" id="UP000243499">
    <property type="component" value="Chromosome 5"/>
</dbReference>
<proteinExistence type="predicted"/>
<gene>
    <name evidence="1" type="ORF">PAHAL_5G355500</name>
</gene>
<accession>A0A2T8IM98</accession>